<proteinExistence type="predicted"/>
<keyword evidence="1" id="KW-0812">Transmembrane</keyword>
<accession>A0A0B3VLL6</accession>
<evidence type="ECO:0000313" key="2">
    <source>
        <dbReference type="EMBL" id="KHS57666.1"/>
    </source>
</evidence>
<organism evidence="2 3">
    <name type="scientific">Terrisporobacter othiniensis</name>
    <dbReference type="NCBI Taxonomy" id="1577792"/>
    <lineage>
        <taxon>Bacteria</taxon>
        <taxon>Bacillati</taxon>
        <taxon>Bacillota</taxon>
        <taxon>Clostridia</taxon>
        <taxon>Peptostreptococcales</taxon>
        <taxon>Peptostreptococcaceae</taxon>
        <taxon>Terrisporobacter</taxon>
    </lineage>
</organism>
<dbReference type="RefSeq" id="WP_039679285.1">
    <property type="nucleotide sequence ID" value="NZ_JWHR01000068.1"/>
</dbReference>
<evidence type="ECO:0000313" key="3">
    <source>
        <dbReference type="Proteomes" id="UP000031189"/>
    </source>
</evidence>
<keyword evidence="1" id="KW-0472">Membrane</keyword>
<feature type="transmembrane region" description="Helical" evidence="1">
    <location>
        <begin position="43"/>
        <end position="61"/>
    </location>
</feature>
<dbReference type="AlphaFoldDB" id="A0A0B3VLL6"/>
<keyword evidence="3" id="KW-1185">Reference proteome</keyword>
<name>A0A0B3VLL6_9FIRM</name>
<dbReference type="EMBL" id="JWHR01000068">
    <property type="protein sequence ID" value="KHS57666.1"/>
    <property type="molecule type" value="Genomic_DNA"/>
</dbReference>
<dbReference type="Proteomes" id="UP000031189">
    <property type="component" value="Unassembled WGS sequence"/>
</dbReference>
<sequence length="259" mass="30462">MKDQWQKQRAKKGLIDNSDSDYPCIIDKCVFGKYCFIKIYIKLWLASIFLSLIIFAIVFLTSTSYDLTSWVNIFKIAVQALIIYSIFLNLGLDEYVIDMNGNDSNFNLLKLIIQPFNAIKNKLISNIVNYEYAHLKKNINDTFKKWFEYRSSKIDNIGVFIIRLDRLVRSNNLDVDEGLISLYEDRLYNLYMNYSDDKDIYIMDDLNSIVPDFLLDSLGIKIHKLSSYISNQLDYNMSKNKIKERIYNNISQIDSIFEN</sequence>
<keyword evidence="1" id="KW-1133">Transmembrane helix</keyword>
<reference evidence="2 3" key="1">
    <citation type="submission" date="2014-12" db="EMBL/GenBank/DDBJ databases">
        <title>Draft genome sequence of Terrisporobacter sp. 08-306576, isolated from the blood culture of a bacteremia patient.</title>
        <authorList>
            <person name="Lund L.C."/>
            <person name="Sydenham T.V."/>
            <person name="Hogh S.V."/>
            <person name="Skov M.N."/>
            <person name="Kemp M."/>
            <person name="Justesen U.S."/>
        </authorList>
    </citation>
    <scope>NUCLEOTIDE SEQUENCE [LARGE SCALE GENOMIC DNA]</scope>
    <source>
        <strain evidence="2 3">08-306576</strain>
    </source>
</reference>
<dbReference type="OrthoDB" id="9959909at2"/>
<feature type="transmembrane region" description="Helical" evidence="1">
    <location>
        <begin position="73"/>
        <end position="92"/>
    </location>
</feature>
<evidence type="ECO:0000256" key="1">
    <source>
        <dbReference type="SAM" id="Phobius"/>
    </source>
</evidence>
<protein>
    <submittedName>
        <fullName evidence="2">Uncharacterized protein</fullName>
    </submittedName>
</protein>
<gene>
    <name evidence="2" type="ORF">QX51_07550</name>
</gene>
<comment type="caution">
    <text evidence="2">The sequence shown here is derived from an EMBL/GenBank/DDBJ whole genome shotgun (WGS) entry which is preliminary data.</text>
</comment>
<dbReference type="STRING" id="1577792.QX51_07550"/>